<name>A0A6J4LES7_9CHLR</name>
<gene>
    <name evidence="7" type="ORF">AVDCRST_MAG93-6137</name>
</gene>
<evidence type="ECO:0000256" key="6">
    <source>
        <dbReference type="SAM" id="Phobius"/>
    </source>
</evidence>
<dbReference type="InterPro" id="IPR051611">
    <property type="entry name" value="ECF_transporter_component"/>
</dbReference>
<evidence type="ECO:0000256" key="2">
    <source>
        <dbReference type="ARBA" id="ARBA00022475"/>
    </source>
</evidence>
<keyword evidence="3 6" id="KW-0812">Transmembrane</keyword>
<dbReference type="Pfam" id="PF02361">
    <property type="entry name" value="CbiQ"/>
    <property type="match status" value="1"/>
</dbReference>
<feature type="transmembrane region" description="Helical" evidence="6">
    <location>
        <begin position="85"/>
        <end position="105"/>
    </location>
</feature>
<evidence type="ECO:0000256" key="5">
    <source>
        <dbReference type="ARBA" id="ARBA00023136"/>
    </source>
</evidence>
<organism evidence="7">
    <name type="scientific">uncultured Chloroflexia bacterium</name>
    <dbReference type="NCBI Taxonomy" id="1672391"/>
    <lineage>
        <taxon>Bacteria</taxon>
        <taxon>Bacillati</taxon>
        <taxon>Chloroflexota</taxon>
        <taxon>Chloroflexia</taxon>
        <taxon>environmental samples</taxon>
    </lineage>
</organism>
<reference evidence="7" key="1">
    <citation type="submission" date="2020-02" db="EMBL/GenBank/DDBJ databases">
        <authorList>
            <person name="Meier V. D."/>
        </authorList>
    </citation>
    <scope>NUCLEOTIDE SEQUENCE</scope>
    <source>
        <strain evidence="7">AVDCRST_MAG93</strain>
    </source>
</reference>
<feature type="transmembrane region" description="Helical" evidence="6">
    <location>
        <begin position="215"/>
        <end position="232"/>
    </location>
</feature>
<dbReference type="GO" id="GO:0005886">
    <property type="term" value="C:plasma membrane"/>
    <property type="evidence" value="ECO:0007669"/>
    <property type="project" value="UniProtKB-ARBA"/>
</dbReference>
<dbReference type="CDD" id="cd16914">
    <property type="entry name" value="EcfT"/>
    <property type="match status" value="1"/>
</dbReference>
<evidence type="ECO:0000256" key="1">
    <source>
        <dbReference type="ARBA" id="ARBA00004141"/>
    </source>
</evidence>
<dbReference type="InterPro" id="IPR003339">
    <property type="entry name" value="ABC/ECF_trnsptr_transmembrane"/>
</dbReference>
<proteinExistence type="predicted"/>
<feature type="transmembrane region" description="Helical" evidence="6">
    <location>
        <begin position="6"/>
        <end position="32"/>
    </location>
</feature>
<feature type="transmembrane region" description="Helical" evidence="6">
    <location>
        <begin position="44"/>
        <end position="65"/>
    </location>
</feature>
<keyword evidence="4 6" id="KW-1133">Transmembrane helix</keyword>
<keyword evidence="2" id="KW-1003">Cell membrane</keyword>
<sequence length="238" mass="26371">MKLLWGIVIMLWLFVMFQPLHVLALGLTLLATAKLLGGLSVLRLLKTVLIFGVAGIGIILVQGLLHPGAPLFVLGPLAPSREGLLIGLAIALRILSIVTVSMILAKTTDPRDIFLSLVNAGVPYRLAYVLFIALRLIPLMEYEAATIRDAQYVRGIIPQQGGLLQWFRQWGTLLVPWIAAGMRRAEQSAVAMEVRAFGLYPDRTYFFDMKAQERGWLFVGFWIVAFASYLALTRGFGM</sequence>
<evidence type="ECO:0008006" key="8">
    <source>
        <dbReference type="Google" id="ProtNLM"/>
    </source>
</evidence>
<dbReference type="AlphaFoldDB" id="A0A6J4LES7"/>
<dbReference type="PANTHER" id="PTHR34857:SF2">
    <property type="entry name" value="SLL0384 PROTEIN"/>
    <property type="match status" value="1"/>
</dbReference>
<protein>
    <recommendedName>
        <fullName evidence="8">Transmembrane component YkoC of energizing module of thiamin-regulated ECF transporter for HydroxyMethylPyrimidine</fullName>
    </recommendedName>
</protein>
<dbReference type="EMBL" id="CADCTR010002064">
    <property type="protein sequence ID" value="CAA9329740.1"/>
    <property type="molecule type" value="Genomic_DNA"/>
</dbReference>
<evidence type="ECO:0000256" key="4">
    <source>
        <dbReference type="ARBA" id="ARBA00022989"/>
    </source>
</evidence>
<keyword evidence="5 6" id="KW-0472">Membrane</keyword>
<dbReference type="PANTHER" id="PTHR34857">
    <property type="entry name" value="SLL0384 PROTEIN"/>
    <property type="match status" value="1"/>
</dbReference>
<evidence type="ECO:0000256" key="3">
    <source>
        <dbReference type="ARBA" id="ARBA00022692"/>
    </source>
</evidence>
<comment type="subcellular location">
    <subcellularLocation>
        <location evidence="1">Membrane</location>
        <topology evidence="1">Multi-pass membrane protein</topology>
    </subcellularLocation>
</comment>
<accession>A0A6J4LES7</accession>
<evidence type="ECO:0000313" key="7">
    <source>
        <dbReference type="EMBL" id="CAA9329740.1"/>
    </source>
</evidence>